<organism evidence="15 16">
    <name type="scientific">Umboniibacter marinipuniceus</name>
    <dbReference type="NCBI Taxonomy" id="569599"/>
    <lineage>
        <taxon>Bacteria</taxon>
        <taxon>Pseudomonadati</taxon>
        <taxon>Pseudomonadota</taxon>
        <taxon>Gammaproteobacteria</taxon>
        <taxon>Cellvibrionales</taxon>
        <taxon>Cellvibrionaceae</taxon>
        <taxon>Umboniibacter</taxon>
    </lineage>
</organism>
<dbReference type="EC" id="2.4.99.28" evidence="10"/>
<dbReference type="Pfam" id="PF06832">
    <property type="entry name" value="BiPBP_C"/>
    <property type="match status" value="1"/>
</dbReference>
<dbReference type="InterPro" id="IPR001264">
    <property type="entry name" value="Glyco_trans_51"/>
</dbReference>
<evidence type="ECO:0000256" key="4">
    <source>
        <dbReference type="ARBA" id="ARBA00022645"/>
    </source>
</evidence>
<evidence type="ECO:0000256" key="5">
    <source>
        <dbReference type="ARBA" id="ARBA00022670"/>
    </source>
</evidence>
<dbReference type="GO" id="GO:0004180">
    <property type="term" value="F:carboxypeptidase activity"/>
    <property type="evidence" value="ECO:0007669"/>
    <property type="project" value="UniProtKB-KW"/>
</dbReference>
<dbReference type="PANTHER" id="PTHR32282:SF15">
    <property type="entry name" value="PENICILLIN-BINDING PROTEIN 1C"/>
    <property type="match status" value="1"/>
</dbReference>
<comment type="similarity">
    <text evidence="2">In the C-terminal section; belongs to the transpeptidase family.</text>
</comment>
<dbReference type="InterPro" id="IPR036950">
    <property type="entry name" value="PBP_transglycosylase"/>
</dbReference>
<dbReference type="Pfam" id="PF00905">
    <property type="entry name" value="Transpeptidase"/>
    <property type="match status" value="1"/>
</dbReference>
<keyword evidence="7" id="KW-0808">Transferase</keyword>
<dbReference type="PANTHER" id="PTHR32282">
    <property type="entry name" value="BINDING PROTEIN TRANSPEPTIDASE, PUTATIVE-RELATED"/>
    <property type="match status" value="1"/>
</dbReference>
<dbReference type="Pfam" id="PF00912">
    <property type="entry name" value="Transgly"/>
    <property type="match status" value="1"/>
</dbReference>
<dbReference type="GO" id="GO:0008658">
    <property type="term" value="F:penicillin binding"/>
    <property type="evidence" value="ECO:0007669"/>
    <property type="project" value="InterPro"/>
</dbReference>
<dbReference type="InterPro" id="IPR012338">
    <property type="entry name" value="Beta-lactam/transpept-like"/>
</dbReference>
<keyword evidence="8" id="KW-0378">Hydrolase</keyword>
<comment type="caution">
    <text evidence="15">The sequence shown here is derived from an EMBL/GenBank/DDBJ whole genome shotgun (WGS) entry which is preliminary data.</text>
</comment>
<proteinExistence type="inferred from homology"/>
<reference evidence="15 16" key="1">
    <citation type="submission" date="2018-10" db="EMBL/GenBank/DDBJ databases">
        <title>Genomic Encyclopedia of Type Strains, Phase IV (KMG-IV): sequencing the most valuable type-strain genomes for metagenomic binning, comparative biology and taxonomic classification.</title>
        <authorList>
            <person name="Goeker M."/>
        </authorList>
    </citation>
    <scope>NUCLEOTIDE SEQUENCE [LARGE SCALE GENOMIC DNA]</scope>
    <source>
        <strain evidence="15 16">DSM 25080</strain>
    </source>
</reference>
<dbReference type="SUPFAM" id="SSF56601">
    <property type="entry name" value="beta-lactamase/transpeptidase-like"/>
    <property type="match status" value="1"/>
</dbReference>
<evidence type="ECO:0000256" key="2">
    <source>
        <dbReference type="ARBA" id="ARBA00007090"/>
    </source>
</evidence>
<comment type="pathway">
    <text evidence="1">Cell wall biogenesis; peptidoglycan biosynthesis.</text>
</comment>
<keyword evidence="6" id="KW-0328">Glycosyltransferase</keyword>
<evidence type="ECO:0000256" key="9">
    <source>
        <dbReference type="ARBA" id="ARBA00023268"/>
    </source>
</evidence>
<dbReference type="NCBIfam" id="TIGR02073">
    <property type="entry name" value="PBP_1c"/>
    <property type="match status" value="1"/>
</dbReference>
<evidence type="ECO:0000259" key="14">
    <source>
        <dbReference type="Pfam" id="PF06832"/>
    </source>
</evidence>
<evidence type="ECO:0000259" key="12">
    <source>
        <dbReference type="Pfam" id="PF00905"/>
    </source>
</evidence>
<feature type="domain" description="Penicillin-binding C-terminal" evidence="14">
    <location>
        <begin position="667"/>
        <end position="751"/>
    </location>
</feature>
<sequence>MVTALLADQLFPLALPEQRSSYSRLVVDRNGLPLRAFPDENGIWRHEVELAQVSPRYLEALLTYEDQYFYLHPGVNPISLLRAAQQWIAAGEIVSGGSTITMQVARLLHPHPRSLLGKTQQILRALQLEWHLSKDEILSLYLNYAPFGGNFEGIEAASQQYLRKSSSELRDSEAALLAVLPQSPTRFRPDRHPEVARAARDKVIDRLVNFGVWSATEATTAKQEGVISWPLSRQTVAPLLSLRLSQRHPHTIVPTFIDAPLQQRVQSLASRHANRWGRETNAAVLIVSNHQSEVISYVGSAKYADPNSAGFVDMVPAIRSPGSTLKPLLFALALDETLIHSESLFVDAPRLNTDYQPENFNTGYMGPVSAASALRLSLNIPFVQLIEAYGSQRFADQLAHVQTPLVFNAASPNPSIILGGAGTSLASLASLYGAINNNGLVTPLRYSALDPAVAPRRLISPEAAWISYSVLAAQPLPTLNGPRQQDPLNPIAWKSGTSWGNRDAWAIGVNADYTVAVWLGRADSSPIANLMGAQAAGPLMTQVFAQLASAEHAPDRPATVLSRDICWPDGRAVEQTEHCVSRREALTIEGVTPRTLNSDLPGEFLIANRPLWVNAAGTRRLLAHCLNHRAQRLSIPIWPDSAAGLLPPEFITPIPALSQHCASPLQAHNSPHSALRVEGVQSGETFRLLNGEAIKLAINIPNAITPVDWILDGALLSNDSASLSLSLSNQLLGEHRLLIIDSQGRHQSINFSVR</sequence>
<feature type="domain" description="Penicillin-binding protein transpeptidase" evidence="12">
    <location>
        <begin position="283"/>
        <end position="498"/>
    </location>
</feature>
<dbReference type="UniPathway" id="UPA00219"/>
<dbReference type="InterPro" id="IPR050396">
    <property type="entry name" value="Glycosyltr_51/Transpeptidase"/>
</dbReference>
<keyword evidence="9" id="KW-0511">Multifunctional enzyme</keyword>
<dbReference type="InterPro" id="IPR023346">
    <property type="entry name" value="Lysozyme-like_dom_sf"/>
</dbReference>
<evidence type="ECO:0000256" key="8">
    <source>
        <dbReference type="ARBA" id="ARBA00022801"/>
    </source>
</evidence>
<keyword evidence="4" id="KW-0121">Carboxypeptidase</keyword>
<dbReference type="GO" id="GO:0009252">
    <property type="term" value="P:peptidoglycan biosynthetic process"/>
    <property type="evidence" value="ECO:0007669"/>
    <property type="project" value="UniProtKB-UniPathway"/>
</dbReference>
<dbReference type="GO" id="GO:0006508">
    <property type="term" value="P:proteolysis"/>
    <property type="evidence" value="ECO:0007669"/>
    <property type="project" value="UniProtKB-KW"/>
</dbReference>
<dbReference type="Proteomes" id="UP000267187">
    <property type="component" value="Unassembled WGS sequence"/>
</dbReference>
<dbReference type="InterPro" id="IPR001460">
    <property type="entry name" value="PCN-bd_Tpept"/>
</dbReference>
<dbReference type="Gene3D" id="3.40.710.10">
    <property type="entry name" value="DD-peptidase/beta-lactamase superfamily"/>
    <property type="match status" value="1"/>
</dbReference>
<evidence type="ECO:0000256" key="1">
    <source>
        <dbReference type="ARBA" id="ARBA00004752"/>
    </source>
</evidence>
<accession>A0A3M0AIR7</accession>
<evidence type="ECO:0000313" key="16">
    <source>
        <dbReference type="Proteomes" id="UP000267187"/>
    </source>
</evidence>
<evidence type="ECO:0000259" key="13">
    <source>
        <dbReference type="Pfam" id="PF00912"/>
    </source>
</evidence>
<evidence type="ECO:0000256" key="7">
    <source>
        <dbReference type="ARBA" id="ARBA00022679"/>
    </source>
</evidence>
<dbReference type="InterPro" id="IPR011815">
    <property type="entry name" value="PBP_1c"/>
</dbReference>
<keyword evidence="16" id="KW-1185">Reference proteome</keyword>
<dbReference type="InterPro" id="IPR009647">
    <property type="entry name" value="PBP_C"/>
</dbReference>
<dbReference type="Gene3D" id="1.10.3810.10">
    <property type="entry name" value="Biosynthetic peptidoglycan transglycosylase-like"/>
    <property type="match status" value="1"/>
</dbReference>
<evidence type="ECO:0000313" key="15">
    <source>
        <dbReference type="EMBL" id="RMA82445.1"/>
    </source>
</evidence>
<comment type="similarity">
    <text evidence="3">In the N-terminal section; belongs to the glycosyltransferase 51 family.</text>
</comment>
<evidence type="ECO:0000256" key="11">
    <source>
        <dbReference type="ARBA" id="ARBA00049902"/>
    </source>
</evidence>
<dbReference type="SUPFAM" id="SSF53955">
    <property type="entry name" value="Lysozyme-like"/>
    <property type="match status" value="1"/>
</dbReference>
<evidence type="ECO:0000256" key="3">
    <source>
        <dbReference type="ARBA" id="ARBA00007739"/>
    </source>
</evidence>
<dbReference type="AlphaFoldDB" id="A0A3M0AIR7"/>
<gene>
    <name evidence="15" type="ORF">DFR27_0394</name>
</gene>
<feature type="domain" description="Glycosyl transferase family 51" evidence="13">
    <location>
        <begin position="42"/>
        <end position="207"/>
    </location>
</feature>
<dbReference type="EMBL" id="REFJ01000001">
    <property type="protein sequence ID" value="RMA82445.1"/>
    <property type="molecule type" value="Genomic_DNA"/>
</dbReference>
<comment type="catalytic activity">
    <reaction evidence="11">
        <text>[GlcNAc-(1-&gt;4)-Mur2Ac(oyl-L-Ala-gamma-D-Glu-L-Lys-D-Ala-D-Ala)](n)-di-trans,octa-cis-undecaprenyl diphosphate + beta-D-GlcNAc-(1-&gt;4)-Mur2Ac(oyl-L-Ala-gamma-D-Glu-L-Lys-D-Ala-D-Ala)-di-trans,octa-cis-undecaprenyl diphosphate = [GlcNAc-(1-&gt;4)-Mur2Ac(oyl-L-Ala-gamma-D-Glu-L-Lys-D-Ala-D-Ala)](n+1)-di-trans,octa-cis-undecaprenyl diphosphate + di-trans,octa-cis-undecaprenyl diphosphate + H(+)</text>
        <dbReference type="Rhea" id="RHEA:23708"/>
        <dbReference type="Rhea" id="RHEA-COMP:9602"/>
        <dbReference type="Rhea" id="RHEA-COMP:9603"/>
        <dbReference type="ChEBI" id="CHEBI:15378"/>
        <dbReference type="ChEBI" id="CHEBI:58405"/>
        <dbReference type="ChEBI" id="CHEBI:60033"/>
        <dbReference type="ChEBI" id="CHEBI:78435"/>
        <dbReference type="EC" id="2.4.99.28"/>
    </reaction>
</comment>
<dbReference type="GO" id="GO:0030288">
    <property type="term" value="C:outer membrane-bounded periplasmic space"/>
    <property type="evidence" value="ECO:0007669"/>
    <property type="project" value="TreeGrafter"/>
</dbReference>
<evidence type="ECO:0000256" key="10">
    <source>
        <dbReference type="ARBA" id="ARBA00044770"/>
    </source>
</evidence>
<dbReference type="GO" id="GO:0008955">
    <property type="term" value="F:peptidoglycan glycosyltransferase activity"/>
    <property type="evidence" value="ECO:0007669"/>
    <property type="project" value="UniProtKB-EC"/>
</dbReference>
<name>A0A3M0AIR7_9GAMM</name>
<protein>
    <recommendedName>
        <fullName evidence="10">peptidoglycan glycosyltransferase</fullName>
        <ecNumber evidence="10">2.4.99.28</ecNumber>
    </recommendedName>
</protein>
<evidence type="ECO:0000256" key="6">
    <source>
        <dbReference type="ARBA" id="ARBA00022676"/>
    </source>
</evidence>
<keyword evidence="5" id="KW-0645">Protease</keyword>